<proteinExistence type="predicted"/>
<name>A0A9P6M6H4_MORAP</name>
<organism evidence="3 4">
    <name type="scientific">Mortierella alpina</name>
    <name type="common">Oleaginous fungus</name>
    <name type="synonym">Mortierella renispora</name>
    <dbReference type="NCBI Taxonomy" id="64518"/>
    <lineage>
        <taxon>Eukaryota</taxon>
        <taxon>Fungi</taxon>
        <taxon>Fungi incertae sedis</taxon>
        <taxon>Mucoromycota</taxon>
        <taxon>Mortierellomycotina</taxon>
        <taxon>Mortierellomycetes</taxon>
        <taxon>Mortierellales</taxon>
        <taxon>Mortierellaceae</taxon>
        <taxon>Mortierella</taxon>
    </lineage>
</organism>
<sequence length="906" mass="97309">MKFKTLFLAVSCLVISFTTADVTIPDISQLKGPLTNTPVPAAGNGAVTDPANTKFTTGTTSRLALYVPKTVYKDYPGWLAFYKALVFQGIPVTVTKDINVAKNFPTVVAYQSLQSKYMDFFDGSTWSNYVNSGKTLIAIGLTCSGLTSADMSLRAIFGVNSDITTNSKSRMVIALKAPSAAYPASSVNSMFDLTDVRDAQIPLWAENTDTGFPTVGYTIANPNSAAAAFALGDYILNTGSADTRKAITIKSATNGGKAIAIGLDVGAYVGLSNGGKTQGIPRSYAAQYEPGYDNFFRLIKKLYETSTPTGLVTSWPVPGNKGVHFSWTYDIDAQDSYELAYDCAKDLQQRGMKGTINWQAKLVKDAYDVASFSHYYRNISMVEALGNMELASHSVSHSPNLVAFPIGTGKEIWTGTDYDEENYFPFIGECNNTTGTWTTNIPGATTCETPNERLYFYTFGGSLLGEARVSKYILEAISINNSQVRSFRTGHLLYPDALPQVLQAAGFKYSSSGASNDQNTHMPYQPFHNHAYNQAVDIIEFPLSASDEDGQINGDWAAPGSSGYPSGSYAYQQFQIIQKLVKYGAQYTFLIHPTTHALPNLPATLFSDKLHFQQVLAEKVKDIAYIDSMGGRGDFHSARIASGIDVSINAATSTATVTVTLPQSIVDLTLRVPTAWAFASSTTAVKATPGAVVLLNTVAAGVVTMTFKTSGTVASPSAPAPGPATTTTTIAMSTPTVPAPTPTPSNPRVVDDFSDPQRYSSEKNALGFYTSDDNTSSGRDSVQADWLLLSVTPSSVWYSLLGAPTTCNDYSEFTKLNLAIRYPTATRIGFDVVLQDAAAGGCTGQTLHSFAATTMIKAAVAGSDGWLHLDIPLTNFGNLDKTRMRAVMLNTFAASGQVEIDYVYFS</sequence>
<evidence type="ECO:0000313" key="4">
    <source>
        <dbReference type="Proteomes" id="UP000738359"/>
    </source>
</evidence>
<accession>A0A9P6M6H4</accession>
<feature type="chain" id="PRO_5040396611" description="NodB homology domain-containing protein" evidence="2">
    <location>
        <begin position="21"/>
        <end position="906"/>
    </location>
</feature>
<dbReference type="Proteomes" id="UP000738359">
    <property type="component" value="Unassembled WGS sequence"/>
</dbReference>
<dbReference type="GO" id="GO:0005975">
    <property type="term" value="P:carbohydrate metabolic process"/>
    <property type="evidence" value="ECO:0007669"/>
    <property type="project" value="InterPro"/>
</dbReference>
<feature type="signal peptide" evidence="2">
    <location>
        <begin position="1"/>
        <end position="20"/>
    </location>
</feature>
<dbReference type="SUPFAM" id="SSF88713">
    <property type="entry name" value="Glycoside hydrolase/deacetylase"/>
    <property type="match status" value="1"/>
</dbReference>
<evidence type="ECO:0008006" key="5">
    <source>
        <dbReference type="Google" id="ProtNLM"/>
    </source>
</evidence>
<dbReference type="OrthoDB" id="2107553at2759"/>
<comment type="caution">
    <text evidence="3">The sequence shown here is derived from an EMBL/GenBank/DDBJ whole genome shotgun (WGS) entry which is preliminary data.</text>
</comment>
<protein>
    <recommendedName>
        <fullName evidence="5">NodB homology domain-containing protein</fullName>
    </recommendedName>
</protein>
<keyword evidence="4" id="KW-1185">Reference proteome</keyword>
<dbReference type="Gene3D" id="2.60.120.430">
    <property type="entry name" value="Galactose-binding lectin"/>
    <property type="match status" value="1"/>
</dbReference>
<feature type="compositionally biased region" description="Low complexity" evidence="1">
    <location>
        <begin position="713"/>
        <end position="736"/>
    </location>
</feature>
<reference evidence="3" key="1">
    <citation type="journal article" date="2020" name="Fungal Divers.">
        <title>Resolving the Mortierellaceae phylogeny through synthesis of multi-gene phylogenetics and phylogenomics.</title>
        <authorList>
            <person name="Vandepol N."/>
            <person name="Liber J."/>
            <person name="Desiro A."/>
            <person name="Na H."/>
            <person name="Kennedy M."/>
            <person name="Barry K."/>
            <person name="Grigoriev I.V."/>
            <person name="Miller A.N."/>
            <person name="O'Donnell K."/>
            <person name="Stajich J.E."/>
            <person name="Bonito G."/>
        </authorList>
    </citation>
    <scope>NUCLEOTIDE SEQUENCE</scope>
    <source>
        <strain evidence="3">CK1249</strain>
    </source>
</reference>
<evidence type="ECO:0000256" key="2">
    <source>
        <dbReference type="SAM" id="SignalP"/>
    </source>
</evidence>
<gene>
    <name evidence="3" type="ORF">BGZ70_009203</name>
</gene>
<dbReference type="AlphaFoldDB" id="A0A9P6M6H4"/>
<dbReference type="Gene3D" id="3.20.20.370">
    <property type="entry name" value="Glycoside hydrolase/deacetylase"/>
    <property type="match status" value="1"/>
</dbReference>
<keyword evidence="2" id="KW-0732">Signal</keyword>
<dbReference type="EMBL" id="JAAAHY010000073">
    <property type="protein sequence ID" value="KAF9967524.1"/>
    <property type="molecule type" value="Genomic_DNA"/>
</dbReference>
<feature type="region of interest" description="Disordered" evidence="1">
    <location>
        <begin position="713"/>
        <end position="756"/>
    </location>
</feature>
<dbReference type="InterPro" id="IPR011330">
    <property type="entry name" value="Glyco_hydro/deAcase_b/a-brl"/>
</dbReference>
<evidence type="ECO:0000313" key="3">
    <source>
        <dbReference type="EMBL" id="KAF9967524.1"/>
    </source>
</evidence>
<evidence type="ECO:0000256" key="1">
    <source>
        <dbReference type="SAM" id="MobiDB-lite"/>
    </source>
</evidence>